<dbReference type="EMBL" id="BDSP01000231">
    <property type="protein sequence ID" value="GAX25748.1"/>
    <property type="molecule type" value="Genomic_DNA"/>
</dbReference>
<comment type="caution">
    <text evidence="2">The sequence shown here is derived from an EMBL/GenBank/DDBJ whole genome shotgun (WGS) entry which is preliminary data.</text>
</comment>
<dbReference type="Pfam" id="PF10184">
    <property type="entry name" value="DUF2358"/>
    <property type="match status" value="1"/>
</dbReference>
<accession>A0A1Z5KIH5</accession>
<protein>
    <recommendedName>
        <fullName evidence="4">Plastid lipid-associated protein/fibrillin conserved domain-containing protein</fullName>
    </recommendedName>
</protein>
<gene>
    <name evidence="2" type="ORF">FisN_8Hu352</name>
</gene>
<dbReference type="InterPro" id="IPR018790">
    <property type="entry name" value="DUF2358"/>
</dbReference>
<keyword evidence="3" id="KW-1185">Reference proteome</keyword>
<feature type="chain" id="PRO_5012373911" description="Plastid lipid-associated protein/fibrillin conserved domain-containing protein" evidence="1">
    <location>
        <begin position="20"/>
        <end position="424"/>
    </location>
</feature>
<dbReference type="SUPFAM" id="SSF54427">
    <property type="entry name" value="NTF2-like"/>
    <property type="match status" value="1"/>
</dbReference>
<evidence type="ECO:0008006" key="4">
    <source>
        <dbReference type="Google" id="ProtNLM"/>
    </source>
</evidence>
<reference evidence="2 3" key="1">
    <citation type="journal article" date="2015" name="Plant Cell">
        <title>Oil accumulation by the oleaginous diatom Fistulifera solaris as revealed by the genome and transcriptome.</title>
        <authorList>
            <person name="Tanaka T."/>
            <person name="Maeda Y."/>
            <person name="Veluchamy A."/>
            <person name="Tanaka M."/>
            <person name="Abida H."/>
            <person name="Marechal E."/>
            <person name="Bowler C."/>
            <person name="Muto M."/>
            <person name="Sunaga Y."/>
            <person name="Tanaka M."/>
            <person name="Yoshino T."/>
            <person name="Taniguchi T."/>
            <person name="Fukuda Y."/>
            <person name="Nemoto M."/>
            <person name="Matsumoto M."/>
            <person name="Wong P.S."/>
            <person name="Aburatani S."/>
            <person name="Fujibuchi W."/>
        </authorList>
    </citation>
    <scope>NUCLEOTIDE SEQUENCE [LARGE SCALE GENOMIC DNA]</scope>
    <source>
        <strain evidence="2 3">JPCC DA0580</strain>
    </source>
</reference>
<dbReference type="Proteomes" id="UP000198406">
    <property type="component" value="Unassembled WGS sequence"/>
</dbReference>
<dbReference type="PANTHER" id="PTHR34123:SF3">
    <property type="entry name" value="SNOAL-LIKE DOMAIN-CONTAINING PROTEIN"/>
    <property type="match status" value="1"/>
</dbReference>
<dbReference type="InParanoid" id="A0A1Z5KIH5"/>
<feature type="signal peptide" evidence="1">
    <location>
        <begin position="1"/>
        <end position="19"/>
    </location>
</feature>
<dbReference type="OrthoDB" id="348976at2759"/>
<proteinExistence type="predicted"/>
<evidence type="ECO:0000313" key="2">
    <source>
        <dbReference type="EMBL" id="GAX25748.1"/>
    </source>
</evidence>
<name>A0A1Z5KIH5_FISSO</name>
<keyword evidence="1" id="KW-0732">Signal</keyword>
<evidence type="ECO:0000313" key="3">
    <source>
        <dbReference type="Proteomes" id="UP000198406"/>
    </source>
</evidence>
<dbReference type="PANTHER" id="PTHR34123">
    <property type="entry name" value="OS04G0578200 PROTEIN"/>
    <property type="match status" value="1"/>
</dbReference>
<sequence>MNTLFIALCYFQYFSFVTALAPQFHTADREHSRRTFFHDSAFRLLVGASSATSPLPAVAQENELPLSLRDFTKLAPLGSSQTSSVENKTRNLSLPEIAKRLENDLSNGSTGQGGYIISGDISAGLFREDCIFVDPTNRVKSLNQYQNALRILFDPKRSTVSILDPFTVDEETRTIRGRYRSRGFLQLPWNPYVSSYEATITYKIDPDGLVEEQCQTWSKSATRALQETFTPSVFPDTPTSTLDKPANEPQLVTQLFEAVNGRRLDDFSAEERLEIDALIHQIAQEKYSVDDSEKLLVGTWRLSYFQPGPGGAGIDRRIPFPDFSFNQNFQTFTIDHRIINRGELLGPWLDVRVFGNWEATTGGNSLQRYKAEIHSGQFCRGPNFCAPLPITGEGLFDSVYLGDRLRIGRNINGGGAVVVQVRLS</sequence>
<organism evidence="2 3">
    <name type="scientific">Fistulifera solaris</name>
    <name type="common">Oleaginous diatom</name>
    <dbReference type="NCBI Taxonomy" id="1519565"/>
    <lineage>
        <taxon>Eukaryota</taxon>
        <taxon>Sar</taxon>
        <taxon>Stramenopiles</taxon>
        <taxon>Ochrophyta</taxon>
        <taxon>Bacillariophyta</taxon>
        <taxon>Bacillariophyceae</taxon>
        <taxon>Bacillariophycidae</taxon>
        <taxon>Naviculales</taxon>
        <taxon>Naviculaceae</taxon>
        <taxon>Fistulifera</taxon>
    </lineage>
</organism>
<dbReference type="InterPro" id="IPR032710">
    <property type="entry name" value="NTF2-like_dom_sf"/>
</dbReference>
<dbReference type="AlphaFoldDB" id="A0A1Z5KIH5"/>
<evidence type="ECO:0000256" key="1">
    <source>
        <dbReference type="SAM" id="SignalP"/>
    </source>
</evidence>